<keyword evidence="9 16" id="KW-0675">Receptor</keyword>
<dbReference type="SMART" id="SM00918">
    <property type="entry name" value="Lig_chan-Glu_bd"/>
    <property type="match status" value="1"/>
</dbReference>
<evidence type="ECO:0000256" key="4">
    <source>
        <dbReference type="ARBA" id="ARBA00022475"/>
    </source>
</evidence>
<protein>
    <submittedName>
        <fullName evidence="16">Probable glutamate receptor</fullName>
    </submittedName>
</protein>
<proteinExistence type="inferred from homology"/>
<feature type="domain" description="Ionotropic glutamate receptor L-glutamate and glycine-binding" evidence="14">
    <location>
        <begin position="22"/>
        <end position="81"/>
    </location>
</feature>
<keyword evidence="11" id="KW-1071">Ligand-gated ion channel</keyword>
<dbReference type="Gene3D" id="3.40.190.10">
    <property type="entry name" value="Periplasmic binding protein-like II"/>
    <property type="match status" value="1"/>
</dbReference>
<keyword evidence="3" id="KW-0813">Transport</keyword>
<organism evidence="15 16">
    <name type="scientific">Limulus polyphemus</name>
    <name type="common">Atlantic horseshoe crab</name>
    <dbReference type="NCBI Taxonomy" id="6850"/>
    <lineage>
        <taxon>Eukaryota</taxon>
        <taxon>Metazoa</taxon>
        <taxon>Ecdysozoa</taxon>
        <taxon>Arthropoda</taxon>
        <taxon>Chelicerata</taxon>
        <taxon>Merostomata</taxon>
        <taxon>Xiphosura</taxon>
        <taxon>Limulidae</taxon>
        <taxon>Limulus</taxon>
    </lineage>
</organism>
<evidence type="ECO:0000256" key="11">
    <source>
        <dbReference type="ARBA" id="ARBA00023286"/>
    </source>
</evidence>
<name>A0ABM1BTL4_LIMPO</name>
<dbReference type="RefSeq" id="XP_013788419.2">
    <property type="nucleotide sequence ID" value="XM_013932965.2"/>
</dbReference>
<feature type="transmembrane region" description="Helical" evidence="13">
    <location>
        <begin position="198"/>
        <end position="221"/>
    </location>
</feature>
<feature type="non-terminal residue" evidence="16">
    <location>
        <position position="253"/>
    </location>
</feature>
<comment type="subcellular location">
    <subcellularLocation>
        <location evidence="1">Cell membrane</location>
        <topology evidence="1">Multi-pass membrane protein</topology>
    </subcellularLocation>
</comment>
<evidence type="ECO:0000256" key="1">
    <source>
        <dbReference type="ARBA" id="ARBA00004651"/>
    </source>
</evidence>
<evidence type="ECO:0000259" key="14">
    <source>
        <dbReference type="SMART" id="SM00918"/>
    </source>
</evidence>
<evidence type="ECO:0000256" key="12">
    <source>
        <dbReference type="ARBA" id="ARBA00023303"/>
    </source>
</evidence>
<dbReference type="InterPro" id="IPR019594">
    <property type="entry name" value="Glu/Gly-bd"/>
</dbReference>
<keyword evidence="8 13" id="KW-0472">Membrane</keyword>
<accession>A0ABM1BTL4</accession>
<keyword evidence="15" id="KW-1185">Reference proteome</keyword>
<dbReference type="Gene3D" id="1.10.287.70">
    <property type="match status" value="1"/>
</dbReference>
<evidence type="ECO:0000256" key="10">
    <source>
        <dbReference type="ARBA" id="ARBA00023180"/>
    </source>
</evidence>
<evidence type="ECO:0000313" key="15">
    <source>
        <dbReference type="Proteomes" id="UP000694941"/>
    </source>
</evidence>
<evidence type="ECO:0000313" key="16">
    <source>
        <dbReference type="RefSeq" id="XP_013788419.2"/>
    </source>
</evidence>
<keyword evidence="4" id="KW-1003">Cell membrane</keyword>
<keyword evidence="6 13" id="KW-1133">Transmembrane helix</keyword>
<dbReference type="Proteomes" id="UP000694941">
    <property type="component" value="Unplaced"/>
</dbReference>
<evidence type="ECO:0000256" key="9">
    <source>
        <dbReference type="ARBA" id="ARBA00023170"/>
    </source>
</evidence>
<dbReference type="PANTHER" id="PTHR42643">
    <property type="entry name" value="IONOTROPIC RECEPTOR 20A-RELATED"/>
    <property type="match status" value="1"/>
</dbReference>
<dbReference type="Pfam" id="PF00060">
    <property type="entry name" value="Lig_chan"/>
    <property type="match status" value="1"/>
</dbReference>
<gene>
    <name evidence="16" type="primary">LOC106472327</name>
</gene>
<evidence type="ECO:0000256" key="13">
    <source>
        <dbReference type="SAM" id="Phobius"/>
    </source>
</evidence>
<comment type="similarity">
    <text evidence="2">Belongs to the glutamate-gated ion channel (TC 1.A.10.1) family.</text>
</comment>
<reference evidence="16" key="1">
    <citation type="submission" date="2025-08" db="UniProtKB">
        <authorList>
            <consortium name="RefSeq"/>
        </authorList>
    </citation>
    <scope>IDENTIFICATION</scope>
    <source>
        <tissue evidence="16">Muscle</tissue>
    </source>
</reference>
<evidence type="ECO:0000256" key="7">
    <source>
        <dbReference type="ARBA" id="ARBA00023065"/>
    </source>
</evidence>
<evidence type="ECO:0000256" key="2">
    <source>
        <dbReference type="ARBA" id="ARBA00008685"/>
    </source>
</evidence>
<dbReference type="PANTHER" id="PTHR42643:SF24">
    <property type="entry name" value="IONOTROPIC RECEPTOR 60A"/>
    <property type="match status" value="1"/>
</dbReference>
<dbReference type="SUPFAM" id="SSF53850">
    <property type="entry name" value="Periplasmic binding protein-like II"/>
    <property type="match status" value="1"/>
</dbReference>
<evidence type="ECO:0000256" key="3">
    <source>
        <dbReference type="ARBA" id="ARBA00022448"/>
    </source>
</evidence>
<keyword evidence="12" id="KW-0407">Ion channel</keyword>
<keyword evidence="7" id="KW-0406">Ion transport</keyword>
<sequence length="253" mass="28648">METQENPWATRHLRVAVEEWDPMIIVKGTDKSSLQGPMADLLRYLASSLSFNYTLLKPLDKQWGVPLQNGSWTGMIGMLHRKEADLGLGPFGVNWERFQVVQFSFPISLESSSAMVGQPGMMNPIFSVFSAFDVKIWVGIFISLVLATLLMTISIHLIEGDSVYDLLRYLWYFTGSIAYQAFPRTPRPVSSRVLLGSWWLMVVVVMSAYSGVLISTLSMHVRVNPIDSIKDLQNHPEIKIIMEKGAIEEYMLR</sequence>
<dbReference type="Pfam" id="PF10613">
    <property type="entry name" value="Lig_chan-Glu_bd"/>
    <property type="match status" value="1"/>
</dbReference>
<dbReference type="InterPro" id="IPR001320">
    <property type="entry name" value="Iontro_rcpt_C"/>
</dbReference>
<evidence type="ECO:0000256" key="6">
    <source>
        <dbReference type="ARBA" id="ARBA00022989"/>
    </source>
</evidence>
<dbReference type="GeneID" id="106472327"/>
<evidence type="ECO:0000256" key="8">
    <source>
        <dbReference type="ARBA" id="ARBA00023136"/>
    </source>
</evidence>
<dbReference type="InterPro" id="IPR052192">
    <property type="entry name" value="Insect_Ionotropic_Sensory_Rcpt"/>
</dbReference>
<keyword evidence="10" id="KW-0325">Glycoprotein</keyword>
<keyword evidence="5 13" id="KW-0812">Transmembrane</keyword>
<feature type="transmembrane region" description="Helical" evidence="13">
    <location>
        <begin position="136"/>
        <end position="158"/>
    </location>
</feature>
<evidence type="ECO:0000256" key="5">
    <source>
        <dbReference type="ARBA" id="ARBA00022692"/>
    </source>
</evidence>